<dbReference type="EMBL" id="HACA01001741">
    <property type="protein sequence ID" value="CDW19102.1"/>
    <property type="molecule type" value="Transcribed_RNA"/>
</dbReference>
<organism evidence="2">
    <name type="scientific">Lepeophtheirus salmonis</name>
    <name type="common">Salmon louse</name>
    <name type="synonym">Caligus salmonis</name>
    <dbReference type="NCBI Taxonomy" id="72036"/>
    <lineage>
        <taxon>Eukaryota</taxon>
        <taxon>Metazoa</taxon>
        <taxon>Ecdysozoa</taxon>
        <taxon>Arthropoda</taxon>
        <taxon>Crustacea</taxon>
        <taxon>Multicrustacea</taxon>
        <taxon>Hexanauplia</taxon>
        <taxon>Copepoda</taxon>
        <taxon>Siphonostomatoida</taxon>
        <taxon>Caligidae</taxon>
        <taxon>Lepeophtheirus</taxon>
    </lineage>
</organism>
<evidence type="ECO:0000256" key="1">
    <source>
        <dbReference type="SAM" id="MobiDB-lite"/>
    </source>
</evidence>
<proteinExistence type="predicted"/>
<sequence length="26" mass="2901">MFSIQDESMGPSNMSHFLSLEGNEVN</sequence>
<name>A0A0K2T0G7_LEPSM</name>
<protein>
    <submittedName>
        <fullName evidence="2">Uncharacterized protein</fullName>
    </submittedName>
</protein>
<feature type="region of interest" description="Disordered" evidence="1">
    <location>
        <begin position="1"/>
        <end position="26"/>
    </location>
</feature>
<evidence type="ECO:0000313" key="2">
    <source>
        <dbReference type="EMBL" id="CDW19102.1"/>
    </source>
</evidence>
<dbReference type="AlphaFoldDB" id="A0A0K2T0G7"/>
<accession>A0A0K2T0G7</accession>
<reference evidence="2" key="1">
    <citation type="submission" date="2014-05" db="EMBL/GenBank/DDBJ databases">
        <authorList>
            <person name="Chronopoulou M."/>
        </authorList>
    </citation>
    <scope>NUCLEOTIDE SEQUENCE</scope>
    <source>
        <tissue evidence="2">Whole organism</tissue>
    </source>
</reference>